<comment type="caution">
    <text evidence="2">The sequence shown here is derived from an EMBL/GenBank/DDBJ whole genome shotgun (WGS) entry which is preliminary data.</text>
</comment>
<proteinExistence type="predicted"/>
<dbReference type="PANTHER" id="PTHR28062:SF1">
    <property type="entry name" value="TRANSMEMBRANE PROTEIN"/>
    <property type="match status" value="1"/>
</dbReference>
<feature type="transmembrane region" description="Helical" evidence="1">
    <location>
        <begin position="239"/>
        <end position="268"/>
    </location>
</feature>
<keyword evidence="1" id="KW-0472">Membrane</keyword>
<keyword evidence="1" id="KW-1133">Transmembrane helix</keyword>
<dbReference type="EMBL" id="JACTNZ010000008">
    <property type="protein sequence ID" value="KAG5538049.1"/>
    <property type="molecule type" value="Genomic_DNA"/>
</dbReference>
<dbReference type="AlphaFoldDB" id="A0AAV6JER3"/>
<protein>
    <submittedName>
        <fullName evidence="2">Uncharacterized protein</fullName>
    </submittedName>
</protein>
<dbReference type="InterPro" id="IPR018786">
    <property type="entry name" value="Mit_KHE1"/>
</dbReference>
<dbReference type="GO" id="GO:0006813">
    <property type="term" value="P:potassium ion transport"/>
    <property type="evidence" value="ECO:0007669"/>
    <property type="project" value="TreeGrafter"/>
</dbReference>
<dbReference type="Proteomes" id="UP000823749">
    <property type="component" value="Chromosome 8"/>
</dbReference>
<evidence type="ECO:0000313" key="3">
    <source>
        <dbReference type="Proteomes" id="UP000823749"/>
    </source>
</evidence>
<dbReference type="GO" id="GO:0005743">
    <property type="term" value="C:mitochondrial inner membrane"/>
    <property type="evidence" value="ECO:0007669"/>
    <property type="project" value="TreeGrafter"/>
</dbReference>
<sequence length="325" mass="37567">MLSSVVKILETVEKSNLLVVGGLVASSMLQRTFFGSGRIGDRHHFVMNTSAKVNCPILLPRMNEVEIQWPPHDHIRVLLPDFVEIQWPPDYHIRVLWPDLPYLTFRHLQPMDVRSTAAADVFNLTNKISLHLTSGRYFNSCYWILVLMETFYYRDRSKSMMNRAWTGLEKAPPGSFKNKLYGLGLRLLARVKPSEIFLKSISKEVTKVEVTFPSSLSPRLVRRRLRHIAQRGTIIHKRYFYGSVSLLPLTTAFTVLPLPNIPFFWVLFRSYSHWRALKVLQPSKELEELIQHGDIHGGLSKCLISTICKTYDLNKIDVLKYQDSI</sequence>
<dbReference type="Pfam" id="PF10173">
    <property type="entry name" value="Mit_KHE1"/>
    <property type="match status" value="1"/>
</dbReference>
<dbReference type="PANTHER" id="PTHR28062">
    <property type="entry name" value="K+-H+ EXCHANGE-LIKE PROTEIN"/>
    <property type="match status" value="1"/>
</dbReference>
<reference evidence="2" key="1">
    <citation type="submission" date="2020-08" db="EMBL/GenBank/DDBJ databases">
        <title>Plant Genome Project.</title>
        <authorList>
            <person name="Zhang R.-G."/>
        </authorList>
    </citation>
    <scope>NUCLEOTIDE SEQUENCE</scope>
    <source>
        <strain evidence="2">WSP0</strain>
        <tissue evidence="2">Leaf</tissue>
    </source>
</reference>
<gene>
    <name evidence="2" type="ORF">RHGRI_025215</name>
</gene>
<accession>A0AAV6JER3</accession>
<name>A0AAV6JER3_9ERIC</name>
<dbReference type="GO" id="GO:1902600">
    <property type="term" value="P:proton transmembrane transport"/>
    <property type="evidence" value="ECO:0007669"/>
    <property type="project" value="TreeGrafter"/>
</dbReference>
<evidence type="ECO:0000313" key="2">
    <source>
        <dbReference type="EMBL" id="KAG5538049.1"/>
    </source>
</evidence>
<evidence type="ECO:0000256" key="1">
    <source>
        <dbReference type="SAM" id="Phobius"/>
    </source>
</evidence>
<organism evidence="2 3">
    <name type="scientific">Rhododendron griersonianum</name>
    <dbReference type="NCBI Taxonomy" id="479676"/>
    <lineage>
        <taxon>Eukaryota</taxon>
        <taxon>Viridiplantae</taxon>
        <taxon>Streptophyta</taxon>
        <taxon>Embryophyta</taxon>
        <taxon>Tracheophyta</taxon>
        <taxon>Spermatophyta</taxon>
        <taxon>Magnoliopsida</taxon>
        <taxon>eudicotyledons</taxon>
        <taxon>Gunneridae</taxon>
        <taxon>Pentapetalae</taxon>
        <taxon>asterids</taxon>
        <taxon>Ericales</taxon>
        <taxon>Ericaceae</taxon>
        <taxon>Ericoideae</taxon>
        <taxon>Rhodoreae</taxon>
        <taxon>Rhododendron</taxon>
    </lineage>
</organism>
<keyword evidence="3" id="KW-1185">Reference proteome</keyword>
<keyword evidence="1" id="KW-0812">Transmembrane</keyword>